<evidence type="ECO:0000256" key="2">
    <source>
        <dbReference type="ARBA" id="ARBA00022448"/>
    </source>
</evidence>
<feature type="transmembrane region" description="Helical" evidence="6">
    <location>
        <begin position="119"/>
        <end position="137"/>
    </location>
</feature>
<dbReference type="KEGG" id="tag:Tagg_1201"/>
<feature type="transmembrane region" description="Helical" evidence="6">
    <location>
        <begin position="47"/>
        <end position="66"/>
    </location>
</feature>
<dbReference type="Gene3D" id="3.30.70.1350">
    <property type="entry name" value="Cation efflux protein, cytoplasmic domain"/>
    <property type="match status" value="1"/>
</dbReference>
<name>D5U2W7_THEAM</name>
<feature type="transmembrane region" description="Helical" evidence="6">
    <location>
        <begin position="78"/>
        <end position="99"/>
    </location>
</feature>
<keyword evidence="3 6" id="KW-0812">Transmembrane</keyword>
<dbReference type="GO" id="GO:0016020">
    <property type="term" value="C:membrane"/>
    <property type="evidence" value="ECO:0007669"/>
    <property type="project" value="UniProtKB-SubCell"/>
</dbReference>
<dbReference type="PANTHER" id="PTHR43840">
    <property type="entry name" value="MITOCHONDRIAL METAL TRANSPORTER 1-RELATED"/>
    <property type="match status" value="1"/>
</dbReference>
<dbReference type="SUPFAM" id="SSF160240">
    <property type="entry name" value="Cation efflux protein cytoplasmic domain-like"/>
    <property type="match status" value="1"/>
</dbReference>
<evidence type="ECO:0000256" key="3">
    <source>
        <dbReference type="ARBA" id="ARBA00022692"/>
    </source>
</evidence>
<dbReference type="EMBL" id="CP001939">
    <property type="protein sequence ID" value="ADG91467.1"/>
    <property type="molecule type" value="Genomic_DNA"/>
</dbReference>
<dbReference type="InterPro" id="IPR050291">
    <property type="entry name" value="CDF_Transporter"/>
</dbReference>
<dbReference type="InterPro" id="IPR036837">
    <property type="entry name" value="Cation_efflux_CTD_sf"/>
</dbReference>
<dbReference type="InterPro" id="IPR027469">
    <property type="entry name" value="Cation_efflux_TMD_sf"/>
</dbReference>
<keyword evidence="2" id="KW-0813">Transport</keyword>
<dbReference type="InterPro" id="IPR058533">
    <property type="entry name" value="Cation_efflux_TM"/>
</dbReference>
<evidence type="ECO:0000256" key="5">
    <source>
        <dbReference type="ARBA" id="ARBA00023136"/>
    </source>
</evidence>
<sequence>MSFGLSERLIKARRAFITSALLSLAGAVVEGLALTVFSSIILLTDFFHWTLDTIVEFMMLFSIYYASRVGKKFPWSILIVEFSTSLLVMIILLAFYGWVALDYVNNLTVTYEVSTTDPWISLVTISGGFITFTAFLLQRRNYNRYGLEILRIDYTHALMDTLSSLFATIGIVATASTRSHSLEILFTIILLVFIIHSVLELFKDSFKVLTGSNVDPELTSKIMLALEKELFGVRLKKVEARKIGSFYIVNVDVFLDPEMPIYKAHAVKRKIVRLARRESALIYHVDVRMFPDPLLRKSGVRRSAK</sequence>
<evidence type="ECO:0000256" key="1">
    <source>
        <dbReference type="ARBA" id="ARBA00004141"/>
    </source>
</evidence>
<keyword evidence="5 6" id="KW-0472">Membrane</keyword>
<reference evidence="8 9" key="1">
    <citation type="journal article" date="2010" name="Stand. Genomic Sci.">
        <title>Complete genome sequence of Thermosphaera aggregans type strain (M11TL).</title>
        <authorList>
            <person name="Spring S."/>
            <person name="Rachel R."/>
            <person name="Lapidus A."/>
            <person name="Davenport K."/>
            <person name="Tice H."/>
            <person name="Copeland A."/>
            <person name="Cheng J.F."/>
            <person name="Lucas S."/>
            <person name="Chen F."/>
            <person name="Nolan M."/>
            <person name="Bruce D."/>
            <person name="Goodwin L."/>
            <person name="Pitluck S."/>
            <person name="Ivanova N."/>
            <person name="Mavromatis K."/>
            <person name="Ovchinnikova G."/>
            <person name="Pati A."/>
            <person name="Chen A."/>
            <person name="Palaniappan K."/>
            <person name="Land M."/>
            <person name="Hauser L."/>
            <person name="Chang Y.J."/>
            <person name="Jeffries C.C."/>
            <person name="Brettin T."/>
            <person name="Detter J.C."/>
            <person name="Tapia R."/>
            <person name="Han C."/>
            <person name="Heimerl T."/>
            <person name="Weikl F."/>
            <person name="Brambilla E."/>
            <person name="Goker M."/>
            <person name="Bristow J."/>
            <person name="Eisen J.A."/>
            <person name="Markowitz V."/>
            <person name="Hugenholtz P."/>
            <person name="Kyrpides N.C."/>
            <person name="Klenk H.P."/>
        </authorList>
    </citation>
    <scope>NUCLEOTIDE SEQUENCE [LARGE SCALE GENOMIC DNA]</scope>
    <source>
        <strain evidence="9">DSM 11486 / M11TL</strain>
    </source>
</reference>
<evidence type="ECO:0000313" key="8">
    <source>
        <dbReference type="EMBL" id="ADG91467.1"/>
    </source>
</evidence>
<proteinExistence type="predicted"/>
<dbReference type="eggNOG" id="arCOG01478">
    <property type="taxonomic scope" value="Archaea"/>
</dbReference>
<evidence type="ECO:0000259" key="7">
    <source>
        <dbReference type="Pfam" id="PF01545"/>
    </source>
</evidence>
<comment type="subcellular location">
    <subcellularLocation>
        <location evidence="1">Membrane</location>
        <topology evidence="1">Multi-pass membrane protein</topology>
    </subcellularLocation>
</comment>
<feature type="domain" description="Cation efflux protein transmembrane" evidence="7">
    <location>
        <begin position="17"/>
        <end position="209"/>
    </location>
</feature>
<organism evidence="8 9">
    <name type="scientific">Thermosphaera aggregans (strain DSM 11486 / M11TL)</name>
    <dbReference type="NCBI Taxonomy" id="633148"/>
    <lineage>
        <taxon>Archaea</taxon>
        <taxon>Thermoproteota</taxon>
        <taxon>Thermoprotei</taxon>
        <taxon>Desulfurococcales</taxon>
        <taxon>Desulfurococcaceae</taxon>
        <taxon>Thermosphaera</taxon>
    </lineage>
</organism>
<keyword evidence="4 6" id="KW-1133">Transmembrane helix</keyword>
<gene>
    <name evidence="8" type="ordered locus">Tagg_1201</name>
</gene>
<dbReference type="NCBIfam" id="TIGR01297">
    <property type="entry name" value="CDF"/>
    <property type="match status" value="1"/>
</dbReference>
<dbReference type="GeneID" id="9166241"/>
<dbReference type="Gene3D" id="1.20.1510.10">
    <property type="entry name" value="Cation efflux protein transmembrane domain"/>
    <property type="match status" value="1"/>
</dbReference>
<reference key="3">
    <citation type="submission" date="2010-02" db="EMBL/GenBank/DDBJ databases">
        <title>Complete genome sequence of Thermosphaera aggregans type strain (M11TL).</title>
        <authorList>
            <consortium name="US DOE Joint Genome Institute (JGI-PGF)"/>
            <person name="Spring S."/>
            <person name="Lapidus A."/>
            <person name="Munk C."/>
            <person name="Schroeder M."/>
            <person name="Glavina Del Rio T."/>
            <person name="Tice H."/>
            <person name="Copeland A."/>
            <person name="Cheng J.-F."/>
            <person name="Lucas S."/>
            <person name="Chen F."/>
            <person name="Nolan M."/>
            <person name="Bruce D."/>
            <person name="Goodwin L."/>
            <person name="Pitluck S."/>
            <person name="Ivanova N."/>
            <person name="Mavromatis K."/>
            <person name="Ovchinnikova G."/>
            <person name="Pati A."/>
            <person name="Chen A."/>
            <person name="Palaniappan K."/>
            <person name="Land M."/>
            <person name="Hauser L."/>
            <person name="Chang Y.-J."/>
            <person name="Jeffries C.C."/>
            <person name="Brettin T."/>
            <person name="Detter J.C."/>
            <person name="Tapia R."/>
            <person name="Han C."/>
            <person name="Chain P."/>
            <person name="Heimerl T."/>
            <person name="Weik F."/>
            <person name="Goker M."/>
            <person name="Rachel R."/>
            <person name="Bristow J."/>
            <person name="Eisen J.A."/>
            <person name="Markowitz V."/>
            <person name="Hugenholtz P."/>
            <person name="Kyrpides N.C."/>
            <person name="Klenk H.-P."/>
        </authorList>
    </citation>
    <scope>NUCLEOTIDE SEQUENCE</scope>
    <source>
        <strain>DSM 11486</strain>
    </source>
</reference>
<evidence type="ECO:0000256" key="6">
    <source>
        <dbReference type="SAM" id="Phobius"/>
    </source>
</evidence>
<dbReference type="SUPFAM" id="SSF161111">
    <property type="entry name" value="Cation efflux protein transmembrane domain-like"/>
    <property type="match status" value="1"/>
</dbReference>
<evidence type="ECO:0000256" key="4">
    <source>
        <dbReference type="ARBA" id="ARBA00022989"/>
    </source>
</evidence>
<keyword evidence="9" id="KW-1185">Reference proteome</keyword>
<dbReference type="RefSeq" id="WP_013130060.1">
    <property type="nucleotide sequence ID" value="NC_014160.1"/>
</dbReference>
<dbReference type="GO" id="GO:0008324">
    <property type="term" value="F:monoatomic cation transmembrane transporter activity"/>
    <property type="evidence" value="ECO:0007669"/>
    <property type="project" value="InterPro"/>
</dbReference>
<dbReference type="Pfam" id="PF01545">
    <property type="entry name" value="Cation_efflux"/>
    <property type="match status" value="1"/>
</dbReference>
<protein>
    <submittedName>
        <fullName evidence="8">Cation diffusion facilitator family transporter</fullName>
    </submittedName>
</protein>
<dbReference type="OrthoDB" id="18627at2157"/>
<dbReference type="Proteomes" id="UP000002376">
    <property type="component" value="Chromosome"/>
</dbReference>
<dbReference type="AlphaFoldDB" id="D5U2W7"/>
<dbReference type="STRING" id="633148.Tagg_1201"/>
<dbReference type="InterPro" id="IPR002524">
    <property type="entry name" value="Cation_efflux"/>
</dbReference>
<dbReference type="HOGENOM" id="CLU_076277_0_0_2"/>
<accession>D5U2W7</accession>
<evidence type="ECO:0000313" key="9">
    <source>
        <dbReference type="Proteomes" id="UP000002376"/>
    </source>
</evidence>
<feature type="transmembrane region" description="Helical" evidence="6">
    <location>
        <begin position="182"/>
        <end position="202"/>
    </location>
</feature>
<reference evidence="9" key="2">
    <citation type="journal article" date="2010" name="Stand. Genomic Sci.">
        <title>Complete genome sequence of Thermosphaera aggregans type strain (M11TLT).</title>
        <authorList>
            <person name="Spring S."/>
            <person name="Rachel R."/>
            <person name="Lapidus A."/>
            <person name="Davenport K."/>
            <person name="Tice H."/>
            <person name="Copeland A."/>
            <person name="Cheng J.-F."/>
            <person name="Lucas S."/>
            <person name="Chen F."/>
            <person name="Nolan M."/>
            <person name="Bruce D."/>
            <person name="Goodwin L."/>
            <person name="Pitluck S."/>
            <person name="Ivanova N."/>
            <person name="Mavromatis K."/>
            <person name="Ovchinnikova G."/>
            <person name="Pati A."/>
            <person name="Chen A."/>
            <person name="Palaniappan K."/>
            <person name="Land M."/>
            <person name="Hauser L."/>
            <person name="Chang Y.-J."/>
            <person name="Jeffries C.C."/>
            <person name="Brettin T."/>
            <person name="Detter J.C."/>
            <person name="Tapia R."/>
            <person name="Han C."/>
            <person name="Heimerl T."/>
            <person name="Weikl F."/>
            <person name="Brambilla E."/>
            <person name="Goker M."/>
            <person name="Bristow J."/>
            <person name="Eisen J.A."/>
            <person name="Markowitz V."/>
            <person name="Hugenholtz P."/>
            <person name="Kyrpides N.C."/>
            <person name="Klenk H.-P."/>
        </authorList>
    </citation>
    <scope>NUCLEOTIDE SEQUENCE [LARGE SCALE GENOMIC DNA]</scope>
    <source>
        <strain evidence="9">DSM 11486 / M11TL</strain>
    </source>
</reference>
<dbReference type="PANTHER" id="PTHR43840:SF30">
    <property type="entry name" value="TRANSPORT PROTEIN, HYPOTHETICAL"/>
    <property type="match status" value="1"/>
</dbReference>